<dbReference type="EMBL" id="MG385063">
    <property type="protein sequence ID" value="AVX49431.1"/>
    <property type="molecule type" value="Genomic_DNA"/>
</dbReference>
<evidence type="ECO:0000313" key="1">
    <source>
        <dbReference type="EMBL" id="AVX49431.1"/>
    </source>
</evidence>
<keyword evidence="1" id="KW-0614">Plasmid</keyword>
<organism evidence="1">
    <name type="scientific">Escherichia coli</name>
    <dbReference type="NCBI Taxonomy" id="562"/>
    <lineage>
        <taxon>Bacteria</taxon>
        <taxon>Pseudomonadati</taxon>
        <taxon>Pseudomonadota</taxon>
        <taxon>Gammaproteobacteria</taxon>
        <taxon>Enterobacterales</taxon>
        <taxon>Enterobacteriaceae</taxon>
        <taxon>Escherichia</taxon>
    </lineage>
</organism>
<protein>
    <submittedName>
        <fullName evidence="1">Uncharacterized protein</fullName>
    </submittedName>
</protein>
<dbReference type="AlphaFoldDB" id="A0A5S8ZIE0"/>
<reference evidence="1" key="1">
    <citation type="submission" date="2017-11" db="EMBL/GenBank/DDBJ databases">
        <title>Escherichia coli strain WF5-29 plasmid pWF5-29, complete sequence.</title>
        <authorList>
            <person name="Liu B.-T."/>
            <person name="Song F.-J."/>
        </authorList>
    </citation>
    <scope>NUCLEOTIDE SEQUENCE</scope>
    <source>
        <strain evidence="1">WF5-29</strain>
        <plasmid evidence="1">pWF5-29</plasmid>
    </source>
</reference>
<geneLocation type="plasmid" evidence="1">
    <name>pWF5-29</name>
</geneLocation>
<proteinExistence type="predicted"/>
<sequence>MVVFFDKKNSCLTAGEIRLLLPRINTEPNNRIQKKQNALNKGSTISYPLYFMLTNSFCYFIT</sequence>
<accession>A0A5S8ZIE0</accession>
<name>A0A5S8ZIE0_ECOLX</name>